<evidence type="ECO:0000256" key="1">
    <source>
        <dbReference type="ARBA" id="ARBA00010515"/>
    </source>
</evidence>
<sequence>MSLTLGDKLKLLPTVVAVGFTLLYKFIFGPLRGTNGAKTFDREVSNAVTRTLTNWLNVRQLQHIRGSSTAAWEKWISTQPAEVEHSTELVGEGAKLHWIGSKKATKILLHLHGGGYILPLSVGHMKLTSYLRDGVKVANGTDISVVIFEYTRAPQAPYPTQFRQFNAALKHLVESGISPSNIVISGDSAGAHIALCVISHLLHPHPMVDPPPVLSSPLAGLLLISPRTTNALVSQSFTENTNNDTLSKETLNLWISTFRANSHIADDEGLEKDGFYTEPLRAPQEWWDGLATKVANKVFISAGGHECFKDDIIAFSEKWKQCSGLDVTRVVEERGIHDSPLMDTDAGRPPTDLMKAIVRWLADIARP</sequence>
<dbReference type="Proteomes" id="UP000008064">
    <property type="component" value="Unassembled WGS sequence"/>
</dbReference>
<dbReference type="EMBL" id="GL945441">
    <property type="protein sequence ID" value="EGO20402.1"/>
    <property type="molecule type" value="Genomic_DNA"/>
</dbReference>
<gene>
    <name evidence="5" type="ORF">SERLADRAFT_418071</name>
</gene>
<dbReference type="InterPro" id="IPR013094">
    <property type="entry name" value="AB_hydrolase_3"/>
</dbReference>
<dbReference type="GO" id="GO:0016787">
    <property type="term" value="F:hydrolase activity"/>
    <property type="evidence" value="ECO:0007669"/>
    <property type="project" value="UniProtKB-KW"/>
</dbReference>
<evidence type="ECO:0000259" key="4">
    <source>
        <dbReference type="Pfam" id="PF07859"/>
    </source>
</evidence>
<accession>F8P9S3</accession>
<dbReference type="InterPro" id="IPR029058">
    <property type="entry name" value="AB_hydrolase_fold"/>
</dbReference>
<dbReference type="OrthoDB" id="2152029at2759"/>
<protein>
    <recommendedName>
        <fullName evidence="4">Alpha/beta hydrolase fold-3 domain-containing protein</fullName>
    </recommendedName>
</protein>
<dbReference type="Pfam" id="PF07859">
    <property type="entry name" value="Abhydrolase_3"/>
    <property type="match status" value="1"/>
</dbReference>
<dbReference type="PANTHER" id="PTHR48081:SF31">
    <property type="entry name" value="STERYL ACETYL HYDROLASE MUG81-RELATED"/>
    <property type="match status" value="1"/>
</dbReference>
<dbReference type="Gene3D" id="3.40.50.1820">
    <property type="entry name" value="alpha/beta hydrolase"/>
    <property type="match status" value="1"/>
</dbReference>
<name>F8P9S3_SERL9</name>
<comment type="similarity">
    <text evidence="1">Belongs to the 'GDXG' lipolytic enzyme family.</text>
</comment>
<dbReference type="InterPro" id="IPR050300">
    <property type="entry name" value="GDXG_lipolytic_enzyme"/>
</dbReference>
<evidence type="ECO:0000256" key="3">
    <source>
        <dbReference type="PROSITE-ProRule" id="PRU10038"/>
    </source>
</evidence>
<feature type="domain" description="Alpha/beta hydrolase fold-3" evidence="4">
    <location>
        <begin position="108"/>
        <end position="338"/>
    </location>
</feature>
<feature type="active site" evidence="3">
    <location>
        <position position="188"/>
    </location>
</feature>
<dbReference type="RefSeq" id="XP_007323147.1">
    <property type="nucleotide sequence ID" value="XM_007323085.1"/>
</dbReference>
<dbReference type="PANTHER" id="PTHR48081">
    <property type="entry name" value="AB HYDROLASE SUPERFAMILY PROTEIN C4A8.06C"/>
    <property type="match status" value="1"/>
</dbReference>
<organism>
    <name type="scientific">Serpula lacrymans var. lacrymans (strain S7.9)</name>
    <name type="common">Dry rot fungus</name>
    <dbReference type="NCBI Taxonomy" id="578457"/>
    <lineage>
        <taxon>Eukaryota</taxon>
        <taxon>Fungi</taxon>
        <taxon>Dikarya</taxon>
        <taxon>Basidiomycota</taxon>
        <taxon>Agaricomycotina</taxon>
        <taxon>Agaricomycetes</taxon>
        <taxon>Agaricomycetidae</taxon>
        <taxon>Boletales</taxon>
        <taxon>Coniophorineae</taxon>
        <taxon>Serpulaceae</taxon>
        <taxon>Serpula</taxon>
    </lineage>
</organism>
<keyword evidence="2" id="KW-0378">Hydrolase</keyword>
<dbReference type="KEGG" id="sla:SERLADRAFT_418071"/>
<reference evidence="5" key="1">
    <citation type="submission" date="2011-04" db="EMBL/GenBank/DDBJ databases">
        <title>Evolution of plant cell wall degrading machinery underlies the functional diversity of forest fungi.</title>
        <authorList>
            <consortium name="US DOE Joint Genome Institute (JGI-PGF)"/>
            <person name="Eastwood D.C."/>
            <person name="Floudas D."/>
            <person name="Binder M."/>
            <person name="Majcherczyk A."/>
            <person name="Schneider P."/>
            <person name="Aerts A."/>
            <person name="Asiegbu F.O."/>
            <person name="Baker S.E."/>
            <person name="Barry K."/>
            <person name="Bendiksby M."/>
            <person name="Blumentritt M."/>
            <person name="Coutinho P.M."/>
            <person name="Cullen D."/>
            <person name="Cullen D."/>
            <person name="Gathman A."/>
            <person name="Goodell B."/>
            <person name="Henrissat B."/>
            <person name="Ihrmark K."/>
            <person name="Kauserud H."/>
            <person name="Kohler A."/>
            <person name="LaButti K."/>
            <person name="Lapidus A."/>
            <person name="Lavin J.L."/>
            <person name="Lee Y.-H."/>
            <person name="Lindquist E."/>
            <person name="Lilly W."/>
            <person name="Lucas S."/>
            <person name="Morin E."/>
            <person name="Murat C."/>
            <person name="Oguiza J.A."/>
            <person name="Park J."/>
            <person name="Pisabarro A.G."/>
            <person name="Riley R."/>
            <person name="Rosling A."/>
            <person name="Salamov A."/>
            <person name="Schmidt O."/>
            <person name="Schmutz J."/>
            <person name="Skrede I."/>
            <person name="Stenlid J."/>
            <person name="Wiebenga A."/>
            <person name="Xie X."/>
            <person name="Kues U."/>
            <person name="Hibbett D.S."/>
            <person name="Hoffmeister D."/>
            <person name="Hogberg N."/>
            <person name="Martin F."/>
            <person name="Grigoriev I.V."/>
            <person name="Watkinson S.C."/>
        </authorList>
    </citation>
    <scope>NUCLEOTIDE SEQUENCE</scope>
    <source>
        <strain evidence="5">S7.9</strain>
    </source>
</reference>
<dbReference type="AlphaFoldDB" id="F8P9S3"/>
<evidence type="ECO:0000313" key="5">
    <source>
        <dbReference type="EMBL" id="EGO20402.1"/>
    </source>
</evidence>
<evidence type="ECO:0000256" key="2">
    <source>
        <dbReference type="ARBA" id="ARBA00022801"/>
    </source>
</evidence>
<dbReference type="PROSITE" id="PS01174">
    <property type="entry name" value="LIPASE_GDXG_SER"/>
    <property type="match status" value="1"/>
</dbReference>
<dbReference type="GeneID" id="18813665"/>
<dbReference type="HOGENOM" id="CLU_042179_1_0_1"/>
<dbReference type="SUPFAM" id="SSF53474">
    <property type="entry name" value="alpha/beta-Hydrolases"/>
    <property type="match status" value="1"/>
</dbReference>
<proteinExistence type="inferred from homology"/>
<dbReference type="InterPro" id="IPR033140">
    <property type="entry name" value="Lipase_GDXG_put_SER_AS"/>
</dbReference>